<evidence type="ECO:0000313" key="2">
    <source>
        <dbReference type="Proteomes" id="UP000250043"/>
    </source>
</evidence>
<dbReference type="OrthoDB" id="2150604at2759"/>
<evidence type="ECO:0008006" key="3">
    <source>
        <dbReference type="Google" id="ProtNLM"/>
    </source>
</evidence>
<proteinExistence type="predicted"/>
<dbReference type="EMBL" id="KV722384">
    <property type="protein sequence ID" value="OCH91476.1"/>
    <property type="molecule type" value="Genomic_DNA"/>
</dbReference>
<name>A0A8E2AVR4_9APHY</name>
<dbReference type="GO" id="GO:0008080">
    <property type="term" value="F:N-acetyltransferase activity"/>
    <property type="evidence" value="ECO:0007669"/>
    <property type="project" value="TreeGrafter"/>
</dbReference>
<dbReference type="Gene3D" id="3.30.559.30">
    <property type="entry name" value="Nonribosomal peptide synthetase, condensation domain"/>
    <property type="match status" value="1"/>
</dbReference>
<dbReference type="InterPro" id="IPR010828">
    <property type="entry name" value="Atf2/Sli1-like"/>
</dbReference>
<dbReference type="Gene3D" id="3.30.559.10">
    <property type="entry name" value="Chloramphenicol acetyltransferase-like domain"/>
    <property type="match status" value="1"/>
</dbReference>
<evidence type="ECO:0000313" key="1">
    <source>
        <dbReference type="EMBL" id="OCH91476.1"/>
    </source>
</evidence>
<dbReference type="SUPFAM" id="SSF52777">
    <property type="entry name" value="CoA-dependent acyltransferases"/>
    <property type="match status" value="2"/>
</dbReference>
<accession>A0A8E2AVR4</accession>
<organism evidence="1 2">
    <name type="scientific">Obba rivulosa</name>
    <dbReference type="NCBI Taxonomy" id="1052685"/>
    <lineage>
        <taxon>Eukaryota</taxon>
        <taxon>Fungi</taxon>
        <taxon>Dikarya</taxon>
        <taxon>Basidiomycota</taxon>
        <taxon>Agaricomycotina</taxon>
        <taxon>Agaricomycetes</taxon>
        <taxon>Polyporales</taxon>
        <taxon>Gelatoporiaceae</taxon>
        <taxon>Obba</taxon>
    </lineage>
</organism>
<protein>
    <recommendedName>
        <fullName evidence="3">Alcohol acetyltransferase</fullName>
    </recommendedName>
</protein>
<dbReference type="PANTHER" id="PTHR28037">
    <property type="entry name" value="ALCOHOL O-ACETYLTRANSFERASE 1-RELATED"/>
    <property type="match status" value="1"/>
</dbReference>
<dbReference type="Proteomes" id="UP000250043">
    <property type="component" value="Unassembled WGS sequence"/>
</dbReference>
<dbReference type="InterPro" id="IPR052058">
    <property type="entry name" value="Alcohol_O-acetyltransferase"/>
</dbReference>
<dbReference type="InterPro" id="IPR023213">
    <property type="entry name" value="CAT-like_dom_sf"/>
</dbReference>
<sequence length="473" mass="51199">MANKESQKAQPVVVAQAGRMEQFHIWKHDLGMDSCVMIIADYQCEGVTLDQSTLFAALAKVVHRQPSLAVRFSSDRRQFLRLPSIDLAALIEFADGAELQDVLEAQLLRRFDTDAEMPLWRLVVINACTVVFAYQHALGDGQSGIAFHRALWTALNELEYPITSASQVVPVQDHIELVPPSEKLIDLSVSFTKFCSGIAKAFAPKALTKSASWSGNPIPLVLSTKTAVRLLSYTPQEAAKLLQLCKAHDATLTGLLLALAAAVLSRSLAAHPRSTEYKTIAMGVPITLRRFTGATADTMCNHVSGCFLRPPVQRANAASDEPVQLDDALWASAAQLTKKLHSKIATCKQEPGMLKFLFGDYKGYLEGRPGRPRTYGFELSNVGPFPSIAGTSSEEGEHNGHKWRITQTYFAQCDSPTGAATKLNAIGTPTGGLGLSVQWGDGAVDDSVSEALYEGVKDAIQRLLIANTADSSS</sequence>
<dbReference type="AlphaFoldDB" id="A0A8E2AVR4"/>
<keyword evidence="2" id="KW-1185">Reference proteome</keyword>
<dbReference type="PANTHER" id="PTHR28037:SF1">
    <property type="entry name" value="ALCOHOL O-ACETYLTRANSFERASE 1-RELATED"/>
    <property type="match status" value="1"/>
</dbReference>
<gene>
    <name evidence="1" type="ORF">OBBRIDRAFT_792192</name>
</gene>
<dbReference type="Pfam" id="PF07247">
    <property type="entry name" value="AATase"/>
    <property type="match status" value="1"/>
</dbReference>
<reference evidence="1 2" key="1">
    <citation type="submission" date="2016-07" db="EMBL/GenBank/DDBJ databases">
        <title>Draft genome of the white-rot fungus Obba rivulosa 3A-2.</title>
        <authorList>
            <consortium name="DOE Joint Genome Institute"/>
            <person name="Miettinen O."/>
            <person name="Riley R."/>
            <person name="Acob R."/>
            <person name="Barry K."/>
            <person name="Cullen D."/>
            <person name="De Vries R."/>
            <person name="Hainaut M."/>
            <person name="Hatakka A."/>
            <person name="Henrissat B."/>
            <person name="Hilden K."/>
            <person name="Kuo R."/>
            <person name="Labutti K."/>
            <person name="Lipzen A."/>
            <person name="Makela M.R."/>
            <person name="Sandor L."/>
            <person name="Spatafora J.W."/>
            <person name="Grigoriev I.V."/>
            <person name="Hibbett D.S."/>
        </authorList>
    </citation>
    <scope>NUCLEOTIDE SEQUENCE [LARGE SCALE GENOMIC DNA]</scope>
    <source>
        <strain evidence="1 2">3A-2</strain>
    </source>
</reference>